<keyword evidence="2" id="KW-0175">Coiled coil</keyword>
<name>A0A9P8NW00_9ASCO</name>
<dbReference type="EMBL" id="JAEUBD010001468">
    <property type="protein sequence ID" value="KAH3660898.1"/>
    <property type="molecule type" value="Genomic_DNA"/>
</dbReference>
<evidence type="ECO:0000256" key="2">
    <source>
        <dbReference type="SAM" id="Coils"/>
    </source>
</evidence>
<dbReference type="PANTHER" id="PTHR10264">
    <property type="entry name" value="BAND 7 PROTEIN-RELATED"/>
    <property type="match status" value="1"/>
</dbReference>
<dbReference type="CDD" id="cd12148">
    <property type="entry name" value="fungal_TF_MHR"/>
    <property type="match status" value="1"/>
</dbReference>
<evidence type="ECO:0000313" key="6">
    <source>
        <dbReference type="Proteomes" id="UP000788993"/>
    </source>
</evidence>
<feature type="compositionally biased region" description="Polar residues" evidence="3">
    <location>
        <begin position="269"/>
        <end position="282"/>
    </location>
</feature>
<dbReference type="InterPro" id="IPR001972">
    <property type="entry name" value="Stomatin_HflK_fam"/>
</dbReference>
<dbReference type="CDD" id="cd13437">
    <property type="entry name" value="SPFH_alloslipin"/>
    <property type="match status" value="1"/>
</dbReference>
<dbReference type="Gene3D" id="6.10.250.2090">
    <property type="match status" value="1"/>
</dbReference>
<dbReference type="FunFam" id="3.30.479.30:FF:000004">
    <property type="entry name" value="Putative membrane protease family, stomatin"/>
    <property type="match status" value="1"/>
</dbReference>
<feature type="domain" description="Band 7" evidence="4">
    <location>
        <begin position="1165"/>
        <end position="1322"/>
    </location>
</feature>
<feature type="compositionally biased region" description="Low complexity" evidence="3">
    <location>
        <begin position="1065"/>
        <end position="1077"/>
    </location>
</feature>
<dbReference type="SMART" id="SM00244">
    <property type="entry name" value="PHB"/>
    <property type="match status" value="1"/>
</dbReference>
<accession>A0A9P8NW00</accession>
<reference evidence="5" key="2">
    <citation type="submission" date="2021-01" db="EMBL/GenBank/DDBJ databases">
        <authorList>
            <person name="Schikora-Tamarit M.A."/>
        </authorList>
    </citation>
    <scope>NUCLEOTIDE SEQUENCE</scope>
    <source>
        <strain evidence="5">NCAIM Y.01608</strain>
    </source>
</reference>
<dbReference type="Proteomes" id="UP000788993">
    <property type="component" value="Unassembled WGS sequence"/>
</dbReference>
<evidence type="ECO:0000256" key="1">
    <source>
        <dbReference type="ARBA" id="ARBA00008164"/>
    </source>
</evidence>
<organism evidence="5 6">
    <name type="scientific">Ogataea polymorpha</name>
    <dbReference type="NCBI Taxonomy" id="460523"/>
    <lineage>
        <taxon>Eukaryota</taxon>
        <taxon>Fungi</taxon>
        <taxon>Dikarya</taxon>
        <taxon>Ascomycota</taxon>
        <taxon>Saccharomycotina</taxon>
        <taxon>Pichiomycetes</taxon>
        <taxon>Pichiales</taxon>
        <taxon>Pichiaceae</taxon>
        <taxon>Ogataea</taxon>
    </lineage>
</organism>
<evidence type="ECO:0000259" key="4">
    <source>
        <dbReference type="SMART" id="SM00244"/>
    </source>
</evidence>
<keyword evidence="6" id="KW-1185">Reference proteome</keyword>
<dbReference type="InterPro" id="IPR036013">
    <property type="entry name" value="Band_7/SPFH_dom_sf"/>
</dbReference>
<evidence type="ECO:0000256" key="3">
    <source>
        <dbReference type="SAM" id="MobiDB-lite"/>
    </source>
</evidence>
<sequence length="1421" mass="161187">MARCNDAILVASLQSINDSQNLSTVSTARSRISHDQSNFLSRIDDEDGSNGLHRAVAQVLEAFLVNHVEQVSNFLGFITNDWVGEWLVVQSNFFNVLNPRLVLLNTLSRETNELDVSGIELWLQFGKCTQLGSAHRGEVSWVGKQHGPRVTNVFVEVDVTVSGWSSEIWNSRANSDSWLACGIESDESSESWSGSGCESQQLSGKHGVGIDWNFFHFSALFKIRRATTLSHVTRVSSSNPGRCSYPEKFRSIRVDQFIIDAPEDEKADSLSSGLVSPTSGTVKSEPPAIPAKRGPEDDPAIVGDAGNDKDEIIQNLRKDNEALKLKIKELKLKYKRDKLKEYDEDNAAEDSGNSKPAGPMYYGPNSTRFMISRALSNADVGEFDDFINVKRQMKQKRQLPILYQVDPEKAKSMTAKQKTQENISLIRKLVCKFFHLRFHYINYLEQAPLLSFLDNYKNAKTWKDDDDTLLLIIMVLIVVLRSVPASDPLFQEYNITYERTRPLLYKQYRNLKSGIQVETTTSLRAYILECEDLYFNNQIERSWNLLFRIVSAAYSLGLHVYDETIADTLKKENSEAALDIVKKNQRASLWFVINFVSATLCSVLGRPNPVTFTFQPLLRNYEIRLNYKIGLAELVKKSTNILIDSYKVNINFDTIMEIDEAFVSEVLIYEKILADTREVRNYKGRDRSKPSYITLPVIDKKARRKNSFKSLSQLNLSELLNSCPLDIRFTILRPCETEPEEKFCLLDTDCDTLNDLIMLYGNRAKFHQHFMSSYQKSLESCLDSVLKVLEHAQLLVELRNNFFHKPSFHDIYPFFYTFFYQTLVVMYTVMHLGYSKLYMYSDAIGAVRRQLSHLFEIVDLDYWRPNVVRIMQYINEMCDNYFKMHAEVQKQNSSLNLRNSEHKAELGPQSRASGLFQLAMTPIQEDNIPISSNSKIQVHNVPEHLSQDHTRVTNLPGQDSPERVPFYMSNSGNSLSQISLGNYNLDYYDPKQQLFPLPQQTKTTDDQYSGVDQLDSSVTVDPLLGFDLSDPFFIQNPSNFNYSAPVDHEKDSDSDAPLTVRPKNSRFNSNDSNDFTNYLSATHNSRGTNDYESNYPDTFDLKKHPGRDTSRPIVTQQPRAREDFQVSYAFEWDTPDNGWYGSFIDGVGSCFGALGTIPCCFCFPNPYKDVDQGHVGLITKFGQLYKAVDPGLVKVNPLSEKLHQSNVMLKTMQIPTLSCYTKDNVSITLSSVLYYQVVEPHTAFFTVYDIEDSLRERTQTTLRQVLGARNLQDAIERREEIAQSIEEIIAEPAANWGVKVESLLIKDFSLPPGVSNSLSMAAEAKRIGESKIIQARAEVESAKLMRKAADVLASKAAMQIRYLDAMQKMAESSNAKVIFMPSQNAIERTAQFTGGGDAPATEPGPDDSQHLSRIISLQEAT</sequence>
<dbReference type="GO" id="GO:0005886">
    <property type="term" value="C:plasma membrane"/>
    <property type="evidence" value="ECO:0007669"/>
    <property type="project" value="InterPro"/>
</dbReference>
<feature type="compositionally biased region" description="Polar residues" evidence="3">
    <location>
        <begin position="1078"/>
        <end position="1096"/>
    </location>
</feature>
<feature type="region of interest" description="Disordered" evidence="3">
    <location>
        <begin position="264"/>
        <end position="306"/>
    </location>
</feature>
<dbReference type="PRINTS" id="PR00721">
    <property type="entry name" value="STOMATIN"/>
</dbReference>
<dbReference type="Pfam" id="PF01145">
    <property type="entry name" value="Band_7"/>
    <property type="match status" value="1"/>
</dbReference>
<proteinExistence type="inferred from homology"/>
<dbReference type="Gene3D" id="3.30.479.30">
    <property type="entry name" value="Band 7 domain"/>
    <property type="match status" value="1"/>
</dbReference>
<dbReference type="InterPro" id="IPR001107">
    <property type="entry name" value="Band_7"/>
</dbReference>
<feature type="region of interest" description="Disordered" evidence="3">
    <location>
        <begin position="1044"/>
        <end position="1113"/>
    </location>
</feature>
<feature type="compositionally biased region" description="Basic and acidic residues" evidence="3">
    <location>
        <begin position="1099"/>
        <end position="1110"/>
    </location>
</feature>
<dbReference type="GO" id="GO:0098552">
    <property type="term" value="C:side of membrane"/>
    <property type="evidence" value="ECO:0007669"/>
    <property type="project" value="UniProtKB-ARBA"/>
</dbReference>
<reference evidence="5" key="1">
    <citation type="journal article" date="2021" name="Open Biol.">
        <title>Shared evolutionary footprints suggest mitochondrial oxidative damage underlies multiple complex I losses in fungi.</title>
        <authorList>
            <person name="Schikora-Tamarit M.A."/>
            <person name="Marcet-Houben M."/>
            <person name="Nosek J."/>
            <person name="Gabaldon T."/>
        </authorList>
    </citation>
    <scope>NUCLEOTIDE SEQUENCE</scope>
    <source>
        <strain evidence="5">NCAIM Y.01608</strain>
    </source>
</reference>
<comment type="caution">
    <text evidence="5">The sequence shown here is derived from an EMBL/GenBank/DDBJ whole genome shotgun (WGS) entry which is preliminary data.</text>
</comment>
<dbReference type="SUPFAM" id="SSF117892">
    <property type="entry name" value="Band 7/SPFH domain"/>
    <property type="match status" value="1"/>
</dbReference>
<protein>
    <recommendedName>
        <fullName evidence="4">Band 7 domain-containing protein</fullName>
    </recommendedName>
</protein>
<dbReference type="InterPro" id="IPR043202">
    <property type="entry name" value="Band-7_stomatin-like"/>
</dbReference>
<dbReference type="PANTHER" id="PTHR10264:SF19">
    <property type="entry name" value="AT06885P-RELATED"/>
    <property type="match status" value="1"/>
</dbReference>
<feature type="coiled-coil region" evidence="2">
    <location>
        <begin position="313"/>
        <end position="340"/>
    </location>
</feature>
<comment type="similarity">
    <text evidence="1">Belongs to the band 7/mec-2 family.</text>
</comment>
<gene>
    <name evidence="5" type="ORF">OGATHE_005230</name>
</gene>
<evidence type="ECO:0000313" key="5">
    <source>
        <dbReference type="EMBL" id="KAH3660898.1"/>
    </source>
</evidence>